<protein>
    <submittedName>
        <fullName evidence="6">LysR family transcriptional regulator</fullName>
    </submittedName>
</protein>
<evidence type="ECO:0000256" key="3">
    <source>
        <dbReference type="ARBA" id="ARBA00023125"/>
    </source>
</evidence>
<evidence type="ECO:0000256" key="1">
    <source>
        <dbReference type="ARBA" id="ARBA00009437"/>
    </source>
</evidence>
<evidence type="ECO:0000259" key="5">
    <source>
        <dbReference type="PROSITE" id="PS50931"/>
    </source>
</evidence>
<dbReference type="Pfam" id="PF03466">
    <property type="entry name" value="LysR_substrate"/>
    <property type="match status" value="1"/>
</dbReference>
<comment type="similarity">
    <text evidence="1">Belongs to the LysR transcriptional regulatory family.</text>
</comment>
<dbReference type="Gene3D" id="1.10.10.10">
    <property type="entry name" value="Winged helix-like DNA-binding domain superfamily/Winged helix DNA-binding domain"/>
    <property type="match status" value="1"/>
</dbReference>
<dbReference type="Gene3D" id="3.40.190.290">
    <property type="match status" value="1"/>
</dbReference>
<dbReference type="PROSITE" id="PS50931">
    <property type="entry name" value="HTH_LYSR"/>
    <property type="match status" value="1"/>
</dbReference>
<keyword evidence="3" id="KW-0238">DNA-binding</keyword>
<evidence type="ECO:0000256" key="4">
    <source>
        <dbReference type="ARBA" id="ARBA00023163"/>
    </source>
</evidence>
<feature type="domain" description="HTH lysR-type" evidence="5">
    <location>
        <begin position="1"/>
        <end position="58"/>
    </location>
</feature>
<evidence type="ECO:0000313" key="6">
    <source>
        <dbReference type="EMBL" id="XAH74861.1"/>
    </source>
</evidence>
<dbReference type="InterPro" id="IPR036388">
    <property type="entry name" value="WH-like_DNA-bd_sf"/>
</dbReference>
<evidence type="ECO:0000313" key="7">
    <source>
        <dbReference type="Proteomes" id="UP001451571"/>
    </source>
</evidence>
<dbReference type="SUPFAM" id="SSF53850">
    <property type="entry name" value="Periplasmic binding protein-like II"/>
    <property type="match status" value="1"/>
</dbReference>
<evidence type="ECO:0000256" key="2">
    <source>
        <dbReference type="ARBA" id="ARBA00023015"/>
    </source>
</evidence>
<keyword evidence="4" id="KW-0804">Transcription</keyword>
<keyword evidence="2" id="KW-0805">Transcription regulation</keyword>
<dbReference type="InterPro" id="IPR000847">
    <property type="entry name" value="LysR_HTH_N"/>
</dbReference>
<dbReference type="RefSeq" id="WP_342758439.1">
    <property type="nucleotide sequence ID" value="NZ_CP146256.1"/>
</dbReference>
<dbReference type="PRINTS" id="PR00039">
    <property type="entry name" value="HTHLYSR"/>
</dbReference>
<gene>
    <name evidence="6" type="ORF">V6984_03590</name>
</gene>
<organism evidence="6 7">
    <name type="scientific">Kineothrix sedimenti</name>
    <dbReference type="NCBI Taxonomy" id="3123317"/>
    <lineage>
        <taxon>Bacteria</taxon>
        <taxon>Bacillati</taxon>
        <taxon>Bacillota</taxon>
        <taxon>Clostridia</taxon>
        <taxon>Lachnospirales</taxon>
        <taxon>Lachnospiraceae</taxon>
        <taxon>Kineothrix</taxon>
    </lineage>
</organism>
<dbReference type="InterPro" id="IPR005119">
    <property type="entry name" value="LysR_subst-bd"/>
</dbReference>
<dbReference type="InterPro" id="IPR036390">
    <property type="entry name" value="WH_DNA-bd_sf"/>
</dbReference>
<dbReference type="CDD" id="cd08420">
    <property type="entry name" value="PBP2_CysL_like"/>
    <property type="match status" value="1"/>
</dbReference>
<name>A0ABZ3EX88_9FIRM</name>
<dbReference type="SUPFAM" id="SSF46785">
    <property type="entry name" value="Winged helix' DNA-binding domain"/>
    <property type="match status" value="1"/>
</dbReference>
<reference evidence="6 7" key="1">
    <citation type="submission" date="2024-02" db="EMBL/GenBank/DDBJ databases">
        <title>Bacterial strain from lacustrine sediment.</title>
        <authorList>
            <person name="Petit C."/>
            <person name="Fadhlaoui K."/>
        </authorList>
    </citation>
    <scope>NUCLEOTIDE SEQUENCE [LARGE SCALE GENOMIC DNA]</scope>
    <source>
        <strain evidence="6 7">IPX-CK</strain>
    </source>
</reference>
<dbReference type="Proteomes" id="UP001451571">
    <property type="component" value="Chromosome"/>
</dbReference>
<dbReference type="PANTHER" id="PTHR30126:SF39">
    <property type="entry name" value="HTH-TYPE TRANSCRIPTIONAL REGULATOR CYSL"/>
    <property type="match status" value="1"/>
</dbReference>
<sequence length="298" mass="33900">MTFRHFQIFIAVCDTMNMTAAARKLYMSQSAVSQAVGEMERHYDVRLFERLSKKLYLTQAGEQLIGYARHIIRVNLDAEQNMRDLSENEVVRIGASVTIGTCVLPGLTSEIMRTYPQLTLKVEIGNTEQVKKLLFQDKLDIGLVEGDVDSEDLINSPFMRDTLVLICAKSHPFAMRSSINSREMEQENFILREVGSGTRKIFEDKMKEKQLHWNCTWTCSNADSIKAAVAEGIGISVISKRYVTAEAEAGILCMVDIDDLVFERDFKVIYHKNKYLTHSMNCFINVCNHRLARSHTVG</sequence>
<dbReference type="Pfam" id="PF00126">
    <property type="entry name" value="HTH_1"/>
    <property type="match status" value="1"/>
</dbReference>
<keyword evidence="7" id="KW-1185">Reference proteome</keyword>
<dbReference type="EMBL" id="CP146256">
    <property type="protein sequence ID" value="XAH74861.1"/>
    <property type="molecule type" value="Genomic_DNA"/>
</dbReference>
<proteinExistence type="inferred from homology"/>
<accession>A0ABZ3EX88</accession>
<dbReference type="PANTHER" id="PTHR30126">
    <property type="entry name" value="HTH-TYPE TRANSCRIPTIONAL REGULATOR"/>
    <property type="match status" value="1"/>
</dbReference>